<keyword evidence="2 7" id="KW-1003">Cell membrane</keyword>
<comment type="similarity">
    <text evidence="1 7">Belongs to the Lgt family.</text>
</comment>
<gene>
    <name evidence="7" type="primary">lgt</name>
    <name evidence="8" type="ORF">A3A94_03400</name>
</gene>
<dbReference type="AlphaFoldDB" id="A0A1G2FLN5"/>
<evidence type="ECO:0000313" key="9">
    <source>
        <dbReference type="Proteomes" id="UP000178787"/>
    </source>
</evidence>
<evidence type="ECO:0000256" key="5">
    <source>
        <dbReference type="ARBA" id="ARBA00022989"/>
    </source>
</evidence>
<keyword evidence="4 7" id="KW-0812">Transmembrane</keyword>
<feature type="transmembrane region" description="Helical" evidence="7">
    <location>
        <begin position="83"/>
        <end position="108"/>
    </location>
</feature>
<feature type="binding site" evidence="7">
    <location>
        <position position="134"/>
    </location>
    <ligand>
        <name>a 1,2-diacyl-sn-glycero-3-phospho-(1'-sn-glycerol)</name>
        <dbReference type="ChEBI" id="CHEBI:64716"/>
    </ligand>
</feature>
<evidence type="ECO:0000256" key="7">
    <source>
        <dbReference type="HAMAP-Rule" id="MF_01147"/>
    </source>
</evidence>
<organism evidence="8 9">
    <name type="scientific">Candidatus Portnoybacteria bacterium RIFCSPLOWO2_01_FULL_43_11</name>
    <dbReference type="NCBI Taxonomy" id="1802000"/>
    <lineage>
        <taxon>Bacteria</taxon>
        <taxon>Candidatus Portnoyibacteriota</taxon>
    </lineage>
</organism>
<name>A0A1G2FLN5_9BACT</name>
<reference evidence="8 9" key="1">
    <citation type="journal article" date="2016" name="Nat. Commun.">
        <title>Thousands of microbial genomes shed light on interconnected biogeochemical processes in an aquifer system.</title>
        <authorList>
            <person name="Anantharaman K."/>
            <person name="Brown C.T."/>
            <person name="Hug L.A."/>
            <person name="Sharon I."/>
            <person name="Castelle C.J."/>
            <person name="Probst A.J."/>
            <person name="Thomas B.C."/>
            <person name="Singh A."/>
            <person name="Wilkins M.J."/>
            <person name="Karaoz U."/>
            <person name="Brodie E.L."/>
            <person name="Williams K.H."/>
            <person name="Hubbard S.S."/>
            <person name="Banfield J.F."/>
        </authorList>
    </citation>
    <scope>NUCLEOTIDE SEQUENCE [LARGE SCALE GENOMIC DNA]</scope>
</reference>
<feature type="transmembrane region" description="Helical" evidence="7">
    <location>
        <begin position="161"/>
        <end position="183"/>
    </location>
</feature>
<sequence>MLPYFVYNQINLGPLTIYTWGFFVGLGFLLGFWLILYQAKKKELDSSKMFNLFILIFLGALIGSRLGYVFQFPKYYFSNPLEIFQIWAGGLMLYGGIFGALFLGWLYLKKTKLDFWLIADLIAPAAALGIFIGRIGCFLVNEHQGAVTNLPWGILWPDGIIRHPVAEYLAINGLIMFFVLWLLKNKFKTPGRLFIIFLLWYGLSRFFLDFTRANDTPLADPRYFGLFTSQWVSLGIILLWITLFAKKYFYAKLKTGLWK</sequence>
<comment type="caution">
    <text evidence="8">The sequence shown here is derived from an EMBL/GenBank/DDBJ whole genome shotgun (WGS) entry which is preliminary data.</text>
</comment>
<dbReference type="EC" id="2.5.1.145" evidence="7"/>
<evidence type="ECO:0000256" key="4">
    <source>
        <dbReference type="ARBA" id="ARBA00022692"/>
    </source>
</evidence>
<feature type="transmembrane region" description="Helical" evidence="7">
    <location>
        <begin position="17"/>
        <end position="37"/>
    </location>
</feature>
<comment type="catalytic activity">
    <reaction evidence="7">
        <text>L-cysteinyl-[prolipoprotein] + a 1,2-diacyl-sn-glycero-3-phospho-(1'-sn-glycerol) = an S-1,2-diacyl-sn-glyceryl-L-cysteinyl-[prolipoprotein] + sn-glycerol 1-phosphate + H(+)</text>
        <dbReference type="Rhea" id="RHEA:56712"/>
        <dbReference type="Rhea" id="RHEA-COMP:14679"/>
        <dbReference type="Rhea" id="RHEA-COMP:14680"/>
        <dbReference type="ChEBI" id="CHEBI:15378"/>
        <dbReference type="ChEBI" id="CHEBI:29950"/>
        <dbReference type="ChEBI" id="CHEBI:57685"/>
        <dbReference type="ChEBI" id="CHEBI:64716"/>
        <dbReference type="ChEBI" id="CHEBI:140658"/>
        <dbReference type="EC" id="2.5.1.145"/>
    </reaction>
</comment>
<dbReference type="PANTHER" id="PTHR30589">
    <property type="entry name" value="PROLIPOPROTEIN DIACYLGLYCERYL TRANSFERASE"/>
    <property type="match status" value="1"/>
</dbReference>
<dbReference type="GO" id="GO:0008961">
    <property type="term" value="F:phosphatidylglycerol-prolipoprotein diacylglyceryl transferase activity"/>
    <property type="evidence" value="ECO:0007669"/>
    <property type="project" value="UniProtKB-UniRule"/>
</dbReference>
<evidence type="ECO:0000256" key="2">
    <source>
        <dbReference type="ARBA" id="ARBA00022475"/>
    </source>
</evidence>
<comment type="pathway">
    <text evidence="7">Protein modification; lipoprotein biosynthesis (diacylglyceryl transfer).</text>
</comment>
<dbReference type="Proteomes" id="UP000178787">
    <property type="component" value="Unassembled WGS sequence"/>
</dbReference>
<proteinExistence type="inferred from homology"/>
<dbReference type="GO" id="GO:0042158">
    <property type="term" value="P:lipoprotein biosynthetic process"/>
    <property type="evidence" value="ECO:0007669"/>
    <property type="project" value="UniProtKB-UniRule"/>
</dbReference>
<comment type="function">
    <text evidence="7">Catalyzes the transfer of the diacylglyceryl group from phosphatidylglycerol to the sulfhydryl group of the N-terminal cysteine of a prolipoprotein, the first step in the formation of mature lipoproteins.</text>
</comment>
<protein>
    <recommendedName>
        <fullName evidence="7">Phosphatidylglycerol--prolipoprotein diacylglyceryl transferase</fullName>
        <ecNumber evidence="7">2.5.1.145</ecNumber>
    </recommendedName>
</protein>
<keyword evidence="8" id="KW-0449">Lipoprotein</keyword>
<dbReference type="PANTHER" id="PTHR30589:SF0">
    <property type="entry name" value="PHOSPHATIDYLGLYCEROL--PROLIPOPROTEIN DIACYLGLYCERYL TRANSFERASE"/>
    <property type="match status" value="1"/>
</dbReference>
<feature type="transmembrane region" description="Helical" evidence="7">
    <location>
        <begin position="49"/>
        <end position="71"/>
    </location>
</feature>
<dbReference type="UniPathway" id="UPA00664"/>
<evidence type="ECO:0000256" key="1">
    <source>
        <dbReference type="ARBA" id="ARBA00007150"/>
    </source>
</evidence>
<dbReference type="HAMAP" id="MF_01147">
    <property type="entry name" value="Lgt"/>
    <property type="match status" value="1"/>
</dbReference>
<feature type="transmembrane region" description="Helical" evidence="7">
    <location>
        <begin position="115"/>
        <end position="141"/>
    </location>
</feature>
<dbReference type="EMBL" id="MHNE01000010">
    <property type="protein sequence ID" value="OGZ38737.1"/>
    <property type="molecule type" value="Genomic_DNA"/>
</dbReference>
<keyword evidence="5 7" id="KW-1133">Transmembrane helix</keyword>
<comment type="subcellular location">
    <subcellularLocation>
        <location evidence="7">Cell membrane</location>
        <topology evidence="7">Multi-pass membrane protein</topology>
    </subcellularLocation>
</comment>
<dbReference type="NCBIfam" id="TIGR00544">
    <property type="entry name" value="lgt"/>
    <property type="match status" value="1"/>
</dbReference>
<feature type="transmembrane region" description="Helical" evidence="7">
    <location>
        <begin position="223"/>
        <end position="245"/>
    </location>
</feature>
<dbReference type="STRING" id="1802000.A3A94_03400"/>
<dbReference type="GO" id="GO:0005886">
    <property type="term" value="C:plasma membrane"/>
    <property type="evidence" value="ECO:0007669"/>
    <property type="project" value="UniProtKB-SubCell"/>
</dbReference>
<dbReference type="Pfam" id="PF01790">
    <property type="entry name" value="LGT"/>
    <property type="match status" value="1"/>
</dbReference>
<keyword evidence="6 7" id="KW-0472">Membrane</keyword>
<keyword evidence="3 7" id="KW-0808">Transferase</keyword>
<evidence type="ECO:0000313" key="8">
    <source>
        <dbReference type="EMBL" id="OGZ38737.1"/>
    </source>
</evidence>
<evidence type="ECO:0000256" key="3">
    <source>
        <dbReference type="ARBA" id="ARBA00022679"/>
    </source>
</evidence>
<dbReference type="InterPro" id="IPR001640">
    <property type="entry name" value="Lgt"/>
</dbReference>
<accession>A0A1G2FLN5</accession>
<evidence type="ECO:0000256" key="6">
    <source>
        <dbReference type="ARBA" id="ARBA00023136"/>
    </source>
</evidence>
<feature type="transmembrane region" description="Helical" evidence="7">
    <location>
        <begin position="190"/>
        <end position="208"/>
    </location>
</feature>